<evidence type="ECO:0000256" key="7">
    <source>
        <dbReference type="ARBA" id="ARBA00023136"/>
    </source>
</evidence>
<feature type="compositionally biased region" description="Basic residues" evidence="9">
    <location>
        <begin position="19"/>
        <end position="31"/>
    </location>
</feature>
<dbReference type="FunFam" id="1.20.1560.10:FF:000085">
    <property type="entry name" value="Probable ATP-binding cassette (ABC) transporter"/>
    <property type="match status" value="1"/>
</dbReference>
<dbReference type="InterPro" id="IPR003593">
    <property type="entry name" value="AAA+_ATPase"/>
</dbReference>
<dbReference type="InterPro" id="IPR039421">
    <property type="entry name" value="Type_1_exporter"/>
</dbReference>
<reference evidence="13" key="1">
    <citation type="submission" date="2020-05" db="EMBL/GenBank/DDBJ databases">
        <title>Mycena genomes resolve the evolution of fungal bioluminescence.</title>
        <authorList>
            <person name="Tsai I.J."/>
        </authorList>
    </citation>
    <scope>NUCLEOTIDE SEQUENCE</scope>
    <source>
        <strain evidence="13">CCC161011</strain>
    </source>
</reference>
<evidence type="ECO:0000313" key="14">
    <source>
        <dbReference type="Proteomes" id="UP000620124"/>
    </source>
</evidence>
<evidence type="ECO:0000259" key="12">
    <source>
        <dbReference type="PROSITE" id="PS50929"/>
    </source>
</evidence>
<dbReference type="SUPFAM" id="SSF52540">
    <property type="entry name" value="P-loop containing nucleoside triphosphate hydrolases"/>
    <property type="match status" value="1"/>
</dbReference>
<feature type="transmembrane region" description="Helical" evidence="10">
    <location>
        <begin position="725"/>
        <end position="742"/>
    </location>
</feature>
<feature type="domain" description="ABC transmembrane type-1" evidence="12">
    <location>
        <begin position="606"/>
        <end position="890"/>
    </location>
</feature>
<keyword evidence="3 10" id="KW-0812">Transmembrane</keyword>
<dbReference type="InterPro" id="IPR017871">
    <property type="entry name" value="ABC_transporter-like_CS"/>
</dbReference>
<dbReference type="InterPro" id="IPR027417">
    <property type="entry name" value="P-loop_NTPase"/>
</dbReference>
<feature type="domain" description="ABC transporter" evidence="11">
    <location>
        <begin position="924"/>
        <end position="1159"/>
    </location>
</feature>
<feature type="compositionally biased region" description="Basic and acidic residues" evidence="9">
    <location>
        <begin position="382"/>
        <end position="393"/>
    </location>
</feature>
<dbReference type="GO" id="GO:0005743">
    <property type="term" value="C:mitochondrial inner membrane"/>
    <property type="evidence" value="ECO:0007669"/>
    <property type="project" value="TreeGrafter"/>
</dbReference>
<keyword evidence="4" id="KW-0547">Nucleotide-binding</keyword>
<dbReference type="FunFam" id="3.40.50.300:FF:000218">
    <property type="entry name" value="Multidrug ABC transporter ATP-binding protein"/>
    <property type="match status" value="1"/>
</dbReference>
<feature type="transmembrane region" description="Helical" evidence="10">
    <location>
        <begin position="868"/>
        <end position="888"/>
    </location>
</feature>
<feature type="transmembrane region" description="Helical" evidence="10">
    <location>
        <begin position="644"/>
        <end position="668"/>
    </location>
</feature>
<feature type="compositionally biased region" description="Basic and acidic residues" evidence="9">
    <location>
        <begin position="64"/>
        <end position="79"/>
    </location>
</feature>
<gene>
    <name evidence="13" type="ORF">MVEN_00579200</name>
</gene>
<dbReference type="GO" id="GO:0016887">
    <property type="term" value="F:ATP hydrolysis activity"/>
    <property type="evidence" value="ECO:0007669"/>
    <property type="project" value="InterPro"/>
</dbReference>
<evidence type="ECO:0000256" key="3">
    <source>
        <dbReference type="ARBA" id="ARBA00022692"/>
    </source>
</evidence>
<evidence type="ECO:0000256" key="1">
    <source>
        <dbReference type="ARBA" id="ARBA00004141"/>
    </source>
</evidence>
<feature type="region of interest" description="Disordered" evidence="9">
    <location>
        <begin position="337"/>
        <end position="415"/>
    </location>
</feature>
<name>A0A8H6YP93_9AGAR</name>
<comment type="caution">
    <text evidence="13">The sequence shown here is derived from an EMBL/GenBank/DDBJ whole genome shotgun (WGS) entry which is preliminary data.</text>
</comment>
<dbReference type="GO" id="GO:0090374">
    <property type="term" value="P:oligopeptide export from mitochondrion"/>
    <property type="evidence" value="ECO:0007669"/>
    <property type="project" value="TreeGrafter"/>
</dbReference>
<feature type="region of interest" description="Disordered" evidence="9">
    <location>
        <begin position="114"/>
        <end position="144"/>
    </location>
</feature>
<feature type="compositionally biased region" description="Low complexity" evidence="9">
    <location>
        <begin position="80"/>
        <end position="94"/>
    </location>
</feature>
<evidence type="ECO:0000256" key="2">
    <source>
        <dbReference type="ARBA" id="ARBA00005580"/>
    </source>
</evidence>
<dbReference type="SUPFAM" id="SSF90123">
    <property type="entry name" value="ABC transporter transmembrane region"/>
    <property type="match status" value="1"/>
</dbReference>
<dbReference type="PROSITE" id="PS50893">
    <property type="entry name" value="ABC_TRANSPORTER_2"/>
    <property type="match status" value="1"/>
</dbReference>
<comment type="subcellular location">
    <subcellularLocation>
        <location evidence="1">Membrane</location>
        <topology evidence="1">Multi-pass membrane protein</topology>
    </subcellularLocation>
</comment>
<sequence>MAERAASPVSPARTTSIRKLTKILRPARMRRAATQPVALNIPGANKDRHTPPSSPSLYSLSSESDSRSKLLSETDRLESRPLLSPTLSTFSSSASEEHGDDLLHAVDYAIPDLGSDRAEPISPAERSPESHWSPTTDHTWAASKASGIRPHRIIIADKHDRSIDSDTSSLRTAGKWGERTKLQPLSPSEWIGSNIQAKRAFVVVSPLSPSESENRSPFDASSSSSSSPVTPDRVRHPITEIPEAELLTESRRRPRSASEPRSFLASPSEVSRHAGTVPSTPTEYILTVPPELDSGPKSSQTISPPPRQSSLPSPIAMPDDVYFTAAGRRESRLYVSPDAAPNYVPPSPMRRGHVHSSSEPVLLPAEADQRPPASRYATWNGRKKEPTSGRPFEDVIQVETPSDSGDSTPVSRREDMWSGQWNRDDIQDVIRELSIIGGSKQAFPATVASVSLMGWLYRMVIGMTGRAEQLPSTFLVKLSRLLFAFTVARQLGWLPRTWYRAGAMLGLHIFRTRTLEVSNCRHVLFRTTWNSHSAARFSGRYLVPVQPTHTRAYSTKNEITETPRPPPPPSLLSRFLPQSVATSDSASSFRKIVALAKPEKKPLMMAVGLLFVSSSVSMSIPFTIGKLIDFFSSANPHFPLGLSMWQASSLLLVMFTAGALANAGRALLMRMAGQRIVARLRERTYATALEQEVEYVEKGEGDVLSRMSVDTSIVGESITRDLSDGLRAVVMASVGLGAMFYISPTLTMLMLVVVPPVSLGAVFYGRYLKKLSNQTQEAVGEMTKVASESLSALRTVQAYNAHEQEQAKFHERIEHVLSLAKKEATASAIFFGSTGWSGNVTILCLLGYGTLSADFWGQISVGELTSLLLYTAYVGNGLSMLTSFFGSIMRGIGAGTRVFELLDRTPAIPPHRGVTVAPERRGILKFENIKFEYPSRKGVDILKNFNLEIPVGESVAIVGKSGGGKSSVHSLLLRYYDPVEGKITFDGQDIREFSIESWRNVIGVVPQDPVLFTGTIASNIAYGNKDATREQIEQAAREANCEFVWGMPQGFDTPIGRLSLSGGQRQRLAIARALLKKPALLALDEATSSLDATSEHRVNDAIDKILRNRHTTCLFVAHRLSTIARAERIVVLEDGRIVESGTYHQLVSRPDSRFRDLMAAQLNAAAGEKVTYDVSPEPEAQQQQQPAESDHAFWSPIGTSLNPQYEIDARRTRFILKHVLECEVVELLKKQAEEDIAREIDQLVEEQVAICLKDHIPQELQDEVADQQRILEEVRRDLHNSESRRSNAALRTDHGDDSLQIIYKTDGTVPAAYPTNLRGLFRHGRDNVAEESEPIDAILGGQVPDGP</sequence>
<keyword evidence="8" id="KW-0175">Coiled coil</keyword>
<dbReference type="PANTHER" id="PTHR43394">
    <property type="entry name" value="ATP-DEPENDENT PERMEASE MDL1, MITOCHONDRIAL"/>
    <property type="match status" value="1"/>
</dbReference>
<dbReference type="GO" id="GO:0005524">
    <property type="term" value="F:ATP binding"/>
    <property type="evidence" value="ECO:0007669"/>
    <property type="project" value="UniProtKB-KW"/>
</dbReference>
<dbReference type="PROSITE" id="PS00211">
    <property type="entry name" value="ABC_TRANSPORTER_1"/>
    <property type="match status" value="1"/>
</dbReference>
<feature type="region of interest" description="Disordered" evidence="9">
    <location>
        <begin position="1175"/>
        <end position="1195"/>
    </location>
</feature>
<evidence type="ECO:0000256" key="6">
    <source>
        <dbReference type="ARBA" id="ARBA00022989"/>
    </source>
</evidence>
<dbReference type="EMBL" id="JACAZI010000004">
    <property type="protein sequence ID" value="KAF7362326.1"/>
    <property type="molecule type" value="Genomic_DNA"/>
</dbReference>
<dbReference type="Pfam" id="PF00664">
    <property type="entry name" value="ABC_membrane"/>
    <property type="match status" value="1"/>
</dbReference>
<feature type="compositionally biased region" description="Polar residues" evidence="9">
    <location>
        <begin position="399"/>
        <end position="410"/>
    </location>
</feature>
<evidence type="ECO:0000259" key="11">
    <source>
        <dbReference type="PROSITE" id="PS50893"/>
    </source>
</evidence>
<keyword evidence="14" id="KW-1185">Reference proteome</keyword>
<keyword evidence="7 10" id="KW-0472">Membrane</keyword>
<dbReference type="CDD" id="cd18573">
    <property type="entry name" value="ABC_6TM_ABCB10_like"/>
    <property type="match status" value="1"/>
</dbReference>
<proteinExistence type="inferred from homology"/>
<organism evidence="13 14">
    <name type="scientific">Mycena venus</name>
    <dbReference type="NCBI Taxonomy" id="2733690"/>
    <lineage>
        <taxon>Eukaryota</taxon>
        <taxon>Fungi</taxon>
        <taxon>Dikarya</taxon>
        <taxon>Basidiomycota</taxon>
        <taxon>Agaricomycotina</taxon>
        <taxon>Agaricomycetes</taxon>
        <taxon>Agaricomycetidae</taxon>
        <taxon>Agaricales</taxon>
        <taxon>Marasmiineae</taxon>
        <taxon>Mycenaceae</taxon>
        <taxon>Mycena</taxon>
    </lineage>
</organism>
<dbReference type="Pfam" id="PF00005">
    <property type="entry name" value="ABC_tran"/>
    <property type="match status" value="1"/>
</dbReference>
<keyword evidence="6 10" id="KW-1133">Transmembrane helix</keyword>
<dbReference type="InterPro" id="IPR036640">
    <property type="entry name" value="ABC1_TM_sf"/>
</dbReference>
<evidence type="ECO:0000256" key="5">
    <source>
        <dbReference type="ARBA" id="ARBA00022840"/>
    </source>
</evidence>
<dbReference type="PANTHER" id="PTHR43394:SF1">
    <property type="entry name" value="ATP-BINDING CASSETTE SUB-FAMILY B MEMBER 10, MITOCHONDRIAL"/>
    <property type="match status" value="1"/>
</dbReference>
<dbReference type="SMART" id="SM00382">
    <property type="entry name" value="AAA"/>
    <property type="match status" value="1"/>
</dbReference>
<comment type="similarity">
    <text evidence="2">Belongs to the ABC transporter superfamily. ABCB family. Mitochondrial peptide exporter (TC 3.A.1.212) subfamily.</text>
</comment>
<evidence type="ECO:0000256" key="10">
    <source>
        <dbReference type="SAM" id="Phobius"/>
    </source>
</evidence>
<feature type="coiled-coil region" evidence="8">
    <location>
        <begin position="1229"/>
        <end position="1284"/>
    </location>
</feature>
<dbReference type="InterPro" id="IPR003439">
    <property type="entry name" value="ABC_transporter-like_ATP-bd"/>
</dbReference>
<feature type="transmembrane region" description="Helical" evidence="10">
    <location>
        <begin position="828"/>
        <end position="848"/>
    </location>
</feature>
<dbReference type="Gene3D" id="3.40.50.300">
    <property type="entry name" value="P-loop containing nucleotide triphosphate hydrolases"/>
    <property type="match status" value="1"/>
</dbReference>
<evidence type="ECO:0000313" key="13">
    <source>
        <dbReference type="EMBL" id="KAF7362326.1"/>
    </source>
</evidence>
<evidence type="ECO:0000256" key="8">
    <source>
        <dbReference type="SAM" id="Coils"/>
    </source>
</evidence>
<dbReference type="OrthoDB" id="6500128at2759"/>
<dbReference type="GO" id="GO:0015421">
    <property type="term" value="F:ABC-type oligopeptide transporter activity"/>
    <property type="evidence" value="ECO:0007669"/>
    <property type="project" value="TreeGrafter"/>
</dbReference>
<feature type="region of interest" description="Disordered" evidence="9">
    <location>
        <begin position="1"/>
        <end position="95"/>
    </location>
</feature>
<feature type="transmembrane region" description="Helical" evidence="10">
    <location>
        <begin position="748"/>
        <end position="767"/>
    </location>
</feature>
<dbReference type="Gene3D" id="1.20.1560.10">
    <property type="entry name" value="ABC transporter type 1, transmembrane domain"/>
    <property type="match status" value="1"/>
</dbReference>
<accession>A0A8H6YP93</accession>
<feature type="region of interest" description="Disordered" evidence="9">
    <location>
        <begin position="208"/>
        <end position="316"/>
    </location>
</feature>
<dbReference type="InterPro" id="IPR011527">
    <property type="entry name" value="ABC1_TM_dom"/>
</dbReference>
<evidence type="ECO:0000256" key="4">
    <source>
        <dbReference type="ARBA" id="ARBA00022741"/>
    </source>
</evidence>
<dbReference type="Proteomes" id="UP000620124">
    <property type="component" value="Unassembled WGS sequence"/>
</dbReference>
<evidence type="ECO:0000256" key="9">
    <source>
        <dbReference type="SAM" id="MobiDB-lite"/>
    </source>
</evidence>
<protein>
    <submittedName>
        <fullName evidence="13">ATP-binding cassette transporter</fullName>
    </submittedName>
</protein>
<keyword evidence="5 13" id="KW-0067">ATP-binding</keyword>
<dbReference type="PROSITE" id="PS50929">
    <property type="entry name" value="ABC_TM1F"/>
    <property type="match status" value="1"/>
</dbReference>
<feature type="compositionally biased region" description="Low complexity" evidence="9">
    <location>
        <begin position="1177"/>
        <end position="1187"/>
    </location>
</feature>